<dbReference type="PROSITE" id="PS51039">
    <property type="entry name" value="ZF_AN1"/>
    <property type="match status" value="1"/>
</dbReference>
<evidence type="ECO:0000256" key="4">
    <source>
        <dbReference type="ARBA" id="ARBA00022833"/>
    </source>
</evidence>
<feature type="region of interest" description="Disordered" evidence="6">
    <location>
        <begin position="145"/>
        <end position="173"/>
    </location>
</feature>
<keyword evidence="1" id="KW-0479">Metal-binding</keyword>
<evidence type="ECO:0000256" key="2">
    <source>
        <dbReference type="ARBA" id="ARBA00022737"/>
    </source>
</evidence>
<feature type="compositionally biased region" description="Low complexity" evidence="6">
    <location>
        <begin position="203"/>
        <end position="231"/>
    </location>
</feature>
<keyword evidence="9" id="KW-1185">Reference proteome</keyword>
<evidence type="ECO:0000256" key="3">
    <source>
        <dbReference type="ARBA" id="ARBA00022771"/>
    </source>
</evidence>
<feature type="region of interest" description="Disordered" evidence="6">
    <location>
        <begin position="203"/>
        <end position="274"/>
    </location>
</feature>
<dbReference type="Gene3D" id="4.10.1110.10">
    <property type="entry name" value="AN1-like Zinc finger"/>
    <property type="match status" value="2"/>
</dbReference>
<dbReference type="EMBL" id="SSOP01000046">
    <property type="protein sequence ID" value="KAB5593074.1"/>
    <property type="molecule type" value="Genomic_DNA"/>
</dbReference>
<dbReference type="SMART" id="SM00154">
    <property type="entry name" value="ZnF_AN1"/>
    <property type="match status" value="2"/>
</dbReference>
<dbReference type="GO" id="GO:0005737">
    <property type="term" value="C:cytoplasm"/>
    <property type="evidence" value="ECO:0007669"/>
    <property type="project" value="TreeGrafter"/>
</dbReference>
<dbReference type="OrthoDB" id="431929at2759"/>
<sequence length="274" mass="28783">MATRKDSTDAQMLFVGSACSLSGCSQHDFLPIRCNLCSETFCSDHFRPDEHKCTKFDPSKADRIAPTCPLCNVPVSIPPGQDPNLKMDTHIMRECSATGNKSSGSRPRCASSKCNKVLIAPIRCNSCRKDFCPEHRFPQQHSCAAHSTSSVSKSTPSSITQSSSKLTDKLPNVSIGQSAPSAAAAIAAIRRTAKSATTATTIPAASASTSAPAPAPASASASSRKPVAPSPFNKTDRCDPNLPSSTSADVALTTNQRPALIDASYQPPPIFGFA</sequence>
<dbReference type="Pfam" id="PF25403">
    <property type="entry name" value="zf-C2H2_ZFAND2"/>
    <property type="match status" value="1"/>
</dbReference>
<feature type="compositionally biased region" description="Polar residues" evidence="6">
    <location>
        <begin position="242"/>
        <end position="257"/>
    </location>
</feature>
<dbReference type="InterPro" id="IPR057357">
    <property type="entry name" value="Znf-C2H2_ZFAND2A/B"/>
</dbReference>
<gene>
    <name evidence="8" type="ORF">CTheo_3456</name>
</gene>
<reference evidence="8 9" key="1">
    <citation type="journal article" date="2019" name="Fungal Biol. Biotechnol.">
        <title>Draft genome sequence of fastidious pathogen Ceratobasidium theobromae, which causes vascular-streak dieback in Theobroma cacao.</title>
        <authorList>
            <person name="Ali S.S."/>
            <person name="Asman A."/>
            <person name="Shao J."/>
            <person name="Firmansyah A.P."/>
            <person name="Susilo A.W."/>
            <person name="Rosmana A."/>
            <person name="McMahon P."/>
            <person name="Junaid M."/>
            <person name="Guest D."/>
            <person name="Kheng T.Y."/>
            <person name="Meinhardt L.W."/>
            <person name="Bailey B.A."/>
        </authorList>
    </citation>
    <scope>NUCLEOTIDE SEQUENCE [LARGE SCALE GENOMIC DNA]</scope>
    <source>
        <strain evidence="8 9">CT2</strain>
    </source>
</reference>
<name>A0A5N5QN07_9AGAM</name>
<evidence type="ECO:0000256" key="6">
    <source>
        <dbReference type="SAM" id="MobiDB-lite"/>
    </source>
</evidence>
<keyword evidence="2" id="KW-0677">Repeat</keyword>
<evidence type="ECO:0000256" key="1">
    <source>
        <dbReference type="ARBA" id="ARBA00022723"/>
    </source>
</evidence>
<dbReference type="AlphaFoldDB" id="A0A5N5QN07"/>
<evidence type="ECO:0000313" key="9">
    <source>
        <dbReference type="Proteomes" id="UP000383932"/>
    </source>
</evidence>
<comment type="caution">
    <text evidence="8">The sequence shown here is derived from an EMBL/GenBank/DDBJ whole genome shotgun (WGS) entry which is preliminary data.</text>
</comment>
<dbReference type="Pfam" id="PF01428">
    <property type="entry name" value="zf-AN1"/>
    <property type="match status" value="2"/>
</dbReference>
<keyword evidence="3 5" id="KW-0863">Zinc-finger</keyword>
<dbReference type="PANTHER" id="PTHR14677">
    <property type="entry name" value="ARSENITE INDUCUBLE RNA ASSOCIATED PROTEIN AIP-1-RELATED"/>
    <property type="match status" value="1"/>
</dbReference>
<proteinExistence type="predicted"/>
<dbReference type="PROSITE" id="PS51257">
    <property type="entry name" value="PROKAR_LIPOPROTEIN"/>
    <property type="match status" value="1"/>
</dbReference>
<dbReference type="Proteomes" id="UP000383932">
    <property type="component" value="Unassembled WGS sequence"/>
</dbReference>
<accession>A0A5N5QN07</accession>
<feature type="compositionally biased region" description="Low complexity" evidence="6">
    <location>
        <begin position="147"/>
        <end position="164"/>
    </location>
</feature>
<dbReference type="InterPro" id="IPR000058">
    <property type="entry name" value="Znf_AN1"/>
</dbReference>
<protein>
    <submittedName>
        <fullName evidence="8">Zf-AN1 domain-containing protein</fullName>
    </submittedName>
</protein>
<dbReference type="PANTHER" id="PTHR14677:SF40">
    <property type="entry name" value="CDC48-ASSOCIATED UBIQUITIN-LIKE_ZINC FINGER PROTEIN 1"/>
    <property type="match status" value="1"/>
</dbReference>
<keyword evidence="4" id="KW-0862">Zinc</keyword>
<evidence type="ECO:0000259" key="7">
    <source>
        <dbReference type="PROSITE" id="PS51039"/>
    </source>
</evidence>
<evidence type="ECO:0000256" key="5">
    <source>
        <dbReference type="PROSITE-ProRule" id="PRU00449"/>
    </source>
</evidence>
<dbReference type="GO" id="GO:0008270">
    <property type="term" value="F:zinc ion binding"/>
    <property type="evidence" value="ECO:0007669"/>
    <property type="project" value="UniProtKB-KW"/>
</dbReference>
<organism evidence="8 9">
    <name type="scientific">Ceratobasidium theobromae</name>
    <dbReference type="NCBI Taxonomy" id="1582974"/>
    <lineage>
        <taxon>Eukaryota</taxon>
        <taxon>Fungi</taxon>
        <taxon>Dikarya</taxon>
        <taxon>Basidiomycota</taxon>
        <taxon>Agaricomycotina</taxon>
        <taxon>Agaricomycetes</taxon>
        <taxon>Cantharellales</taxon>
        <taxon>Ceratobasidiaceae</taxon>
        <taxon>Ceratobasidium</taxon>
    </lineage>
</organism>
<feature type="domain" description="AN1-type" evidence="7">
    <location>
        <begin position="13"/>
        <end position="61"/>
    </location>
</feature>
<dbReference type="InterPro" id="IPR035896">
    <property type="entry name" value="AN1-like_Znf"/>
</dbReference>
<dbReference type="SUPFAM" id="SSF118310">
    <property type="entry name" value="AN1-like Zinc finger"/>
    <property type="match status" value="2"/>
</dbReference>
<evidence type="ECO:0000313" key="8">
    <source>
        <dbReference type="EMBL" id="KAB5593074.1"/>
    </source>
</evidence>